<proteinExistence type="inferred from homology"/>
<evidence type="ECO:0000259" key="5">
    <source>
        <dbReference type="Pfam" id="PF01361"/>
    </source>
</evidence>
<accession>A0A6B3TQ69</accession>
<dbReference type="InterPro" id="IPR004370">
    <property type="entry name" value="4-OT-like_dom"/>
</dbReference>
<dbReference type="EMBL" id="JAAIUV010000007">
    <property type="protein sequence ID" value="NEX78489.1"/>
    <property type="molecule type" value="Genomic_DNA"/>
</dbReference>
<dbReference type="GO" id="GO:0016853">
    <property type="term" value="F:isomerase activity"/>
    <property type="evidence" value="ECO:0007669"/>
    <property type="project" value="UniProtKB-UniRule"/>
</dbReference>
<dbReference type="PANTHER" id="PTHR35530:SF1">
    <property type="entry name" value="2-HYDROXYMUCONATE TAUTOMERASE"/>
    <property type="match status" value="1"/>
</dbReference>
<dbReference type="InterPro" id="IPR018191">
    <property type="entry name" value="4-OT"/>
</dbReference>
<reference evidence="6" key="1">
    <citation type="submission" date="2020-02" db="EMBL/GenBank/DDBJ databases">
        <title>Bacillus sedimentmangrovi sp. nov., isolated from sediment of the mangrove ecosystem.</title>
        <authorList>
            <person name="Liu G."/>
        </authorList>
    </citation>
    <scope>NUCLEOTIDE SEQUENCE [LARGE SCALE GENOMIC DNA]</scope>
    <source>
        <strain evidence="6">SgZ-7</strain>
    </source>
</reference>
<feature type="domain" description="4-oxalocrotonate tautomerase-like" evidence="5">
    <location>
        <begin position="2"/>
        <end position="58"/>
    </location>
</feature>
<feature type="active site" description="Proton acceptor; via imino nitrogen" evidence="3">
    <location>
        <position position="2"/>
    </location>
</feature>
<organism evidence="6 7">
    <name type="scientific">Neobacillus thermocopriae</name>
    <dbReference type="NCBI Taxonomy" id="1215031"/>
    <lineage>
        <taxon>Bacteria</taxon>
        <taxon>Bacillati</taxon>
        <taxon>Bacillota</taxon>
        <taxon>Bacilli</taxon>
        <taxon>Bacillales</taxon>
        <taxon>Bacillaceae</taxon>
        <taxon>Neobacillus</taxon>
    </lineage>
</organism>
<name>A0A6B3TQ69_9BACI</name>
<comment type="similarity">
    <text evidence="1 4">Belongs to the 4-oxalocrotonate tautomerase family.</text>
</comment>
<dbReference type="InterPro" id="IPR014347">
    <property type="entry name" value="Tautomerase/MIF_sf"/>
</dbReference>
<dbReference type="SUPFAM" id="SSF55331">
    <property type="entry name" value="Tautomerase/MIF"/>
    <property type="match status" value="1"/>
</dbReference>
<evidence type="ECO:0000313" key="7">
    <source>
        <dbReference type="Proteomes" id="UP000481621"/>
    </source>
</evidence>
<sequence length="69" mass="7861">MPIIQVQILEGRTDDQIRELIAELTQSTVKCLDVKPEQVRVLVQTIPQKYWGVGGKTKESFLSTNQCKM</sequence>
<evidence type="ECO:0000256" key="4">
    <source>
        <dbReference type="RuleBase" id="RU362032"/>
    </source>
</evidence>
<protein>
    <recommendedName>
        <fullName evidence="4">Tautomerase</fullName>
        <ecNumber evidence="4">5.3.2.-</ecNumber>
    </recommendedName>
</protein>
<dbReference type="EC" id="5.3.2.-" evidence="4"/>
<dbReference type="PANTHER" id="PTHR35530">
    <property type="entry name" value="TAUTOMERASE-RELATED"/>
    <property type="match status" value="1"/>
</dbReference>
<keyword evidence="2 4" id="KW-0413">Isomerase</keyword>
<evidence type="ECO:0000313" key="6">
    <source>
        <dbReference type="EMBL" id="NEX78489.1"/>
    </source>
</evidence>
<comment type="caution">
    <text evidence="6">The sequence shown here is derived from an EMBL/GenBank/DDBJ whole genome shotgun (WGS) entry which is preliminary data.</text>
</comment>
<dbReference type="RefSeq" id="WP_163251018.1">
    <property type="nucleotide sequence ID" value="NZ_JAAIUV010000007.1"/>
</dbReference>
<evidence type="ECO:0000256" key="2">
    <source>
        <dbReference type="ARBA" id="ARBA00023235"/>
    </source>
</evidence>
<keyword evidence="7" id="KW-1185">Reference proteome</keyword>
<dbReference type="AlphaFoldDB" id="A0A6B3TQ69"/>
<dbReference type="Proteomes" id="UP000481621">
    <property type="component" value="Unassembled WGS sequence"/>
</dbReference>
<dbReference type="Gene3D" id="3.30.429.10">
    <property type="entry name" value="Macrophage Migration Inhibitory Factor"/>
    <property type="match status" value="1"/>
</dbReference>
<gene>
    <name evidence="6" type="ORF">G4Z05_06215</name>
</gene>
<dbReference type="NCBIfam" id="TIGR00013">
    <property type="entry name" value="taut"/>
    <property type="match status" value="1"/>
</dbReference>
<evidence type="ECO:0000256" key="3">
    <source>
        <dbReference type="PIRSR" id="PIRSR618191-1"/>
    </source>
</evidence>
<dbReference type="Pfam" id="PF01361">
    <property type="entry name" value="Tautomerase"/>
    <property type="match status" value="1"/>
</dbReference>
<evidence type="ECO:0000256" key="1">
    <source>
        <dbReference type="ARBA" id="ARBA00006723"/>
    </source>
</evidence>